<dbReference type="EMBL" id="LARY01000001">
    <property type="protein sequence ID" value="RDX02948.1"/>
    <property type="molecule type" value="Genomic_DNA"/>
</dbReference>
<evidence type="ECO:0000259" key="3">
    <source>
        <dbReference type="Pfam" id="PF01182"/>
    </source>
</evidence>
<dbReference type="GO" id="GO:0006043">
    <property type="term" value="P:glucosamine catabolic process"/>
    <property type="evidence" value="ECO:0007669"/>
    <property type="project" value="TreeGrafter"/>
</dbReference>
<organism evidence="4 5">
    <name type="scientific">Listeria kieliensis</name>
    <dbReference type="NCBI Taxonomy" id="1621700"/>
    <lineage>
        <taxon>Bacteria</taxon>
        <taxon>Bacillati</taxon>
        <taxon>Bacillota</taxon>
        <taxon>Bacilli</taxon>
        <taxon>Bacillales</taxon>
        <taxon>Listeriaceae</taxon>
        <taxon>Listeria</taxon>
    </lineage>
</organism>
<dbReference type="AlphaFoldDB" id="A0A3D8TVA6"/>
<dbReference type="GO" id="GO:0019262">
    <property type="term" value="P:N-acetylneuraminate catabolic process"/>
    <property type="evidence" value="ECO:0007669"/>
    <property type="project" value="TreeGrafter"/>
</dbReference>
<evidence type="ECO:0000256" key="2">
    <source>
        <dbReference type="ARBA" id="ARBA00023277"/>
    </source>
</evidence>
<dbReference type="Proteomes" id="UP000257055">
    <property type="component" value="Unassembled WGS sequence"/>
</dbReference>
<dbReference type="InterPro" id="IPR006148">
    <property type="entry name" value="Glc/Gal-6P_isomerase"/>
</dbReference>
<evidence type="ECO:0000313" key="4">
    <source>
        <dbReference type="EMBL" id="RDX02948.1"/>
    </source>
</evidence>
<protein>
    <submittedName>
        <fullName evidence="4">Glucosamine-6-phosphate isomerase</fullName>
    </submittedName>
</protein>
<dbReference type="GO" id="GO:0006046">
    <property type="term" value="P:N-acetylglucosamine catabolic process"/>
    <property type="evidence" value="ECO:0007669"/>
    <property type="project" value="TreeGrafter"/>
</dbReference>
<dbReference type="SUPFAM" id="SSF100950">
    <property type="entry name" value="NagB/RpiA/CoA transferase-like"/>
    <property type="match status" value="1"/>
</dbReference>
<dbReference type="PANTHER" id="PTHR11280">
    <property type="entry name" value="GLUCOSAMINE-6-PHOSPHATE ISOMERASE"/>
    <property type="match status" value="1"/>
</dbReference>
<dbReference type="RefSeq" id="WP_115752639.1">
    <property type="nucleotide sequence ID" value="NZ_LARY01000001.1"/>
</dbReference>
<evidence type="ECO:0000313" key="5">
    <source>
        <dbReference type="Proteomes" id="UP000257055"/>
    </source>
</evidence>
<dbReference type="GO" id="GO:0042802">
    <property type="term" value="F:identical protein binding"/>
    <property type="evidence" value="ECO:0007669"/>
    <property type="project" value="TreeGrafter"/>
</dbReference>
<dbReference type="GO" id="GO:0005975">
    <property type="term" value="P:carbohydrate metabolic process"/>
    <property type="evidence" value="ECO:0007669"/>
    <property type="project" value="InterPro"/>
</dbReference>
<dbReference type="PANTHER" id="PTHR11280:SF5">
    <property type="entry name" value="GLUCOSAMINE-6-PHOSPHATE ISOMERASE"/>
    <property type="match status" value="1"/>
</dbReference>
<reference evidence="5" key="1">
    <citation type="submission" date="2015-04" db="EMBL/GenBank/DDBJ databases">
        <authorList>
            <person name="Schardt J."/>
            <person name="Mueller-Herbst S."/>
            <person name="Scherer S."/>
            <person name="Huptas C."/>
        </authorList>
    </citation>
    <scope>NUCLEOTIDE SEQUENCE [LARGE SCALE GENOMIC DNA]</scope>
    <source>
        <strain evidence="5">Kiel-L1</strain>
    </source>
</reference>
<dbReference type="CDD" id="cd01399">
    <property type="entry name" value="GlcN6P_deaminase"/>
    <property type="match status" value="1"/>
</dbReference>
<keyword evidence="2" id="KW-0119">Carbohydrate metabolism</keyword>
<dbReference type="InterPro" id="IPR018321">
    <property type="entry name" value="Glucosamine6P_isomerase_CS"/>
</dbReference>
<keyword evidence="4" id="KW-0413">Isomerase</keyword>
<name>A0A3D8TVA6_9LIST</name>
<comment type="caution">
    <text evidence="4">The sequence shown here is derived from an EMBL/GenBank/DDBJ whole genome shotgun (WGS) entry which is preliminary data.</text>
</comment>
<dbReference type="InterPro" id="IPR037171">
    <property type="entry name" value="NagB/RpiA_transferase-like"/>
</dbReference>
<gene>
    <name evidence="4" type="ORF">UR08_05485</name>
</gene>
<proteinExistence type="predicted"/>
<dbReference type="GO" id="GO:0016853">
    <property type="term" value="F:isomerase activity"/>
    <property type="evidence" value="ECO:0007669"/>
    <property type="project" value="UniProtKB-KW"/>
</dbReference>
<dbReference type="InterPro" id="IPR004547">
    <property type="entry name" value="Glucosamine6P_isomerase"/>
</dbReference>
<dbReference type="Pfam" id="PF01182">
    <property type="entry name" value="Glucosamine_iso"/>
    <property type="match status" value="1"/>
</dbReference>
<dbReference type="GO" id="GO:0005737">
    <property type="term" value="C:cytoplasm"/>
    <property type="evidence" value="ECO:0007669"/>
    <property type="project" value="TreeGrafter"/>
</dbReference>
<dbReference type="Gene3D" id="3.40.50.1360">
    <property type="match status" value="1"/>
</dbReference>
<sequence length="240" mass="26373">MLKKFKTDLAAANAVCDRVETLLSVKKDALICIAGGDTPLQTMQELVRRSKTGQIDFREAYFVGLDEWVGLGLETPGSCRATLFSQLFDKLIGLKKEHICFFDGKAEDLAEECDRIDQFVDKRGGIDFILLGIGMNGHLGFNEPGVQIDLNAHVVELDSVTKQVMSKYFEKDLPLTQGISLGMKQILASKEIVVLATGTKKAEIIQLTVETEPTPQIPATFMKKAKNAQFFVDEAAGSLV</sequence>
<accession>A0A3D8TVA6</accession>
<evidence type="ECO:0000256" key="1">
    <source>
        <dbReference type="ARBA" id="ARBA00022801"/>
    </source>
</evidence>
<dbReference type="GO" id="GO:0004342">
    <property type="term" value="F:glucosamine-6-phosphate deaminase activity"/>
    <property type="evidence" value="ECO:0007669"/>
    <property type="project" value="InterPro"/>
</dbReference>
<feature type="domain" description="Glucosamine/galactosamine-6-phosphate isomerase" evidence="3">
    <location>
        <begin position="10"/>
        <end position="226"/>
    </location>
</feature>
<dbReference type="PROSITE" id="PS01161">
    <property type="entry name" value="GLC_GALNAC_ISOMERASE"/>
    <property type="match status" value="1"/>
</dbReference>
<keyword evidence="1" id="KW-0378">Hydrolase</keyword>
<keyword evidence="5" id="KW-1185">Reference proteome</keyword>